<name>A0ABQ9IIQ6_9NEOP</name>
<organism evidence="1 2">
    <name type="scientific">Dryococelus australis</name>
    <dbReference type="NCBI Taxonomy" id="614101"/>
    <lineage>
        <taxon>Eukaryota</taxon>
        <taxon>Metazoa</taxon>
        <taxon>Ecdysozoa</taxon>
        <taxon>Arthropoda</taxon>
        <taxon>Hexapoda</taxon>
        <taxon>Insecta</taxon>
        <taxon>Pterygota</taxon>
        <taxon>Neoptera</taxon>
        <taxon>Polyneoptera</taxon>
        <taxon>Phasmatodea</taxon>
        <taxon>Verophasmatodea</taxon>
        <taxon>Anareolatae</taxon>
        <taxon>Phasmatidae</taxon>
        <taxon>Eurycanthinae</taxon>
        <taxon>Dryococelus</taxon>
    </lineage>
</organism>
<reference evidence="1 2" key="1">
    <citation type="submission" date="2023-02" db="EMBL/GenBank/DDBJ databases">
        <title>LHISI_Scaffold_Assembly.</title>
        <authorList>
            <person name="Stuart O.P."/>
            <person name="Cleave R."/>
            <person name="Magrath M.J.L."/>
            <person name="Mikheyev A.S."/>
        </authorList>
    </citation>
    <scope>NUCLEOTIDE SEQUENCE [LARGE SCALE GENOMIC DNA]</scope>
    <source>
        <strain evidence="1">Daus_M_001</strain>
        <tissue evidence="1">Leg muscle</tissue>
    </source>
</reference>
<proteinExistence type="predicted"/>
<dbReference type="EMBL" id="JARBHB010000001">
    <property type="protein sequence ID" value="KAJ8896578.1"/>
    <property type="molecule type" value="Genomic_DNA"/>
</dbReference>
<comment type="caution">
    <text evidence="1">The sequence shown here is derived from an EMBL/GenBank/DDBJ whole genome shotgun (WGS) entry which is preliminary data.</text>
</comment>
<dbReference type="Proteomes" id="UP001159363">
    <property type="component" value="Chromosome 1"/>
</dbReference>
<evidence type="ECO:0000313" key="1">
    <source>
        <dbReference type="EMBL" id="KAJ8896578.1"/>
    </source>
</evidence>
<dbReference type="Gene3D" id="3.30.420.10">
    <property type="entry name" value="Ribonuclease H-like superfamily/Ribonuclease H"/>
    <property type="match status" value="1"/>
</dbReference>
<keyword evidence="2" id="KW-1185">Reference proteome</keyword>
<dbReference type="InterPro" id="IPR036397">
    <property type="entry name" value="RNaseH_sf"/>
</dbReference>
<sequence>MAIAVTRPQWPCHRSPDLSPLDFFVWPHLKSLVYQPDNLLQSPEDIITELHAATTTIDVPILGCVQGACITYSKK</sequence>
<protein>
    <submittedName>
        <fullName evidence="1">Uncharacterized protein</fullName>
    </submittedName>
</protein>
<gene>
    <name evidence="1" type="ORF">PR048_001922</name>
</gene>
<accession>A0ABQ9IIQ6</accession>
<evidence type="ECO:0000313" key="2">
    <source>
        <dbReference type="Proteomes" id="UP001159363"/>
    </source>
</evidence>